<dbReference type="GO" id="GO:0052735">
    <property type="term" value="F:tRNA (cytidine-3-)-methyltransferase activity"/>
    <property type="evidence" value="ECO:0007669"/>
    <property type="project" value="TreeGrafter"/>
</dbReference>
<reference evidence="7" key="1">
    <citation type="submission" date="2022-01" db="EMBL/GenBank/DDBJ databases">
        <title>Genome Sequence Resource for Two Populations of Ditylenchus destructor, the Migratory Endoparasitic Phytonematode.</title>
        <authorList>
            <person name="Zhang H."/>
            <person name="Lin R."/>
            <person name="Xie B."/>
        </authorList>
    </citation>
    <scope>NUCLEOTIDE SEQUENCE</scope>
    <source>
        <strain evidence="7">BazhouSP</strain>
    </source>
</reference>
<keyword evidence="8" id="KW-1185">Reference proteome</keyword>
<evidence type="ECO:0000313" key="8">
    <source>
        <dbReference type="Proteomes" id="UP001201812"/>
    </source>
</evidence>
<feature type="region of interest" description="Disordered" evidence="5">
    <location>
        <begin position="21"/>
        <end position="55"/>
    </location>
</feature>
<proteinExistence type="inferred from homology"/>
<dbReference type="InterPro" id="IPR013217">
    <property type="entry name" value="Methyltransf_12"/>
</dbReference>
<comment type="function">
    <text evidence="4">S-adenosyl-L-methionine-dependent methyltransferase.</text>
</comment>
<dbReference type="Proteomes" id="UP001201812">
    <property type="component" value="Unassembled WGS sequence"/>
</dbReference>
<organism evidence="7 8">
    <name type="scientific">Ditylenchus destructor</name>
    <dbReference type="NCBI Taxonomy" id="166010"/>
    <lineage>
        <taxon>Eukaryota</taxon>
        <taxon>Metazoa</taxon>
        <taxon>Ecdysozoa</taxon>
        <taxon>Nematoda</taxon>
        <taxon>Chromadorea</taxon>
        <taxon>Rhabditida</taxon>
        <taxon>Tylenchina</taxon>
        <taxon>Tylenchomorpha</taxon>
        <taxon>Sphaerularioidea</taxon>
        <taxon>Anguinidae</taxon>
        <taxon>Anguininae</taxon>
        <taxon>Ditylenchus</taxon>
    </lineage>
</organism>
<dbReference type="GO" id="GO:0032259">
    <property type="term" value="P:methylation"/>
    <property type="evidence" value="ECO:0007669"/>
    <property type="project" value="UniProtKB-KW"/>
</dbReference>
<dbReference type="Gene3D" id="3.40.50.150">
    <property type="entry name" value="Vaccinia Virus protein VP39"/>
    <property type="match status" value="1"/>
</dbReference>
<name>A0AAD4R5N2_9BILA</name>
<dbReference type="PANTHER" id="PTHR22809">
    <property type="entry name" value="METHYLTRANSFERASE-RELATED"/>
    <property type="match status" value="1"/>
</dbReference>
<feature type="domain" description="Methyltransferase type 12" evidence="6">
    <location>
        <begin position="169"/>
        <end position="268"/>
    </location>
</feature>
<keyword evidence="2 4" id="KW-0489">Methyltransferase</keyword>
<dbReference type="SUPFAM" id="SSF53335">
    <property type="entry name" value="S-adenosyl-L-methionine-dependent methyltransferases"/>
    <property type="match status" value="1"/>
</dbReference>
<evidence type="ECO:0000256" key="2">
    <source>
        <dbReference type="ARBA" id="ARBA00022603"/>
    </source>
</evidence>
<comment type="similarity">
    <text evidence="1 4">Belongs to the methyltransferase superfamily. METL family.</text>
</comment>
<dbReference type="InterPro" id="IPR029063">
    <property type="entry name" value="SAM-dependent_MTases_sf"/>
</dbReference>
<evidence type="ECO:0000259" key="6">
    <source>
        <dbReference type="Pfam" id="PF08242"/>
    </source>
</evidence>
<evidence type="ECO:0000256" key="5">
    <source>
        <dbReference type="SAM" id="MobiDB-lite"/>
    </source>
</evidence>
<protein>
    <recommendedName>
        <fullName evidence="4">tRNA N(3)-methylcytidine methyltransferase</fullName>
        <ecNumber evidence="4">2.1.1.-</ecNumber>
    </recommendedName>
</protein>
<dbReference type="EMBL" id="JAKKPZ010000020">
    <property type="protein sequence ID" value="KAI1711887.1"/>
    <property type="molecule type" value="Genomic_DNA"/>
</dbReference>
<accession>A0AAD4R5N2</accession>
<gene>
    <name evidence="7" type="ORF">DdX_09847</name>
</gene>
<evidence type="ECO:0000256" key="1">
    <source>
        <dbReference type="ARBA" id="ARBA00009725"/>
    </source>
</evidence>
<evidence type="ECO:0000256" key="3">
    <source>
        <dbReference type="ARBA" id="ARBA00022679"/>
    </source>
</evidence>
<dbReference type="Pfam" id="PF08242">
    <property type="entry name" value="Methyltransf_12"/>
    <property type="match status" value="1"/>
</dbReference>
<dbReference type="PANTHER" id="PTHR22809:SF11">
    <property type="entry name" value="TRNA N(3)-METHYLCYTIDINE METHYLTRANSFERASE METTL2"/>
    <property type="match status" value="1"/>
</dbReference>
<dbReference type="AlphaFoldDB" id="A0AAD4R5N2"/>
<keyword evidence="3 4" id="KW-0808">Transferase</keyword>
<sequence>MFSNHLLSRMRSSFVRSSVTLTAKNSSASGKPDPIATYMPNSESSPENKKLEGSLQNGAERIKDKALFRPDFGQRYLEEENNVFTYNAWDNVDWPEEKEAEVMSTIERQKTAPMNSGDADILVEHPAVKWENFYTTHQNKFFMDRKWLTREFSEIFERMDCTTDRVYALDVGCGVGNTTFPLLSSGDNLFMYSCDFSASAIKMLQENPLYNSERCQAFVWDITQATDKVPECKLDFIFCIYVLSALPPEKTQTAINNLVKLLKPGGMLMLKDYGRFDLTQLRFKSNRFIRDNFYARAGLTKVQNTVDKRLTVNRAKQVKMYRRWIQCKYMKSIID</sequence>
<dbReference type="InterPro" id="IPR026113">
    <property type="entry name" value="METTL2/6/8-like"/>
</dbReference>
<evidence type="ECO:0000313" key="7">
    <source>
        <dbReference type="EMBL" id="KAI1711887.1"/>
    </source>
</evidence>
<evidence type="ECO:0000256" key="4">
    <source>
        <dbReference type="PIRNR" id="PIRNR037755"/>
    </source>
</evidence>
<dbReference type="CDD" id="cd02440">
    <property type="entry name" value="AdoMet_MTases"/>
    <property type="match status" value="1"/>
</dbReference>
<dbReference type="EC" id="2.1.1.-" evidence="4"/>
<dbReference type="PIRSF" id="PIRSF037755">
    <property type="entry name" value="Mettl2_prd"/>
    <property type="match status" value="1"/>
</dbReference>
<comment type="caution">
    <text evidence="7">The sequence shown here is derived from an EMBL/GenBank/DDBJ whole genome shotgun (WGS) entry which is preliminary data.</text>
</comment>